<evidence type="ECO:0000259" key="1">
    <source>
        <dbReference type="Pfam" id="PF07727"/>
    </source>
</evidence>
<accession>A0A5B6X2G3</accession>
<evidence type="ECO:0000313" key="2">
    <source>
        <dbReference type="EMBL" id="KAA3487963.1"/>
    </source>
</evidence>
<dbReference type="CDD" id="cd09272">
    <property type="entry name" value="RNase_HI_RT_Ty1"/>
    <property type="match status" value="1"/>
</dbReference>
<dbReference type="EMBL" id="SMMG02000001">
    <property type="protein sequence ID" value="KAA3487963.1"/>
    <property type="molecule type" value="Genomic_DNA"/>
</dbReference>
<reference evidence="2" key="1">
    <citation type="submission" date="2019-08" db="EMBL/GenBank/DDBJ databases">
        <authorList>
            <person name="Liu F."/>
        </authorList>
    </citation>
    <scope>NUCLEOTIDE SEQUENCE [LARGE SCALE GENOMIC DNA]</scope>
    <source>
        <strain evidence="2">PA1801</strain>
        <tissue evidence="2">Leaf</tissue>
    </source>
</reference>
<protein>
    <submittedName>
        <fullName evidence="2">Integrase, catalytic core</fullName>
    </submittedName>
</protein>
<name>A0A5B6X2G3_9ROSI</name>
<dbReference type="Pfam" id="PF07727">
    <property type="entry name" value="RVT_2"/>
    <property type="match status" value="1"/>
</dbReference>
<dbReference type="SUPFAM" id="SSF56672">
    <property type="entry name" value="DNA/RNA polymerases"/>
    <property type="match status" value="1"/>
</dbReference>
<dbReference type="PANTHER" id="PTHR11439">
    <property type="entry name" value="GAG-POL-RELATED RETROTRANSPOSON"/>
    <property type="match status" value="1"/>
</dbReference>
<keyword evidence="3" id="KW-1185">Reference proteome</keyword>
<dbReference type="InterPro" id="IPR043502">
    <property type="entry name" value="DNA/RNA_pol_sf"/>
</dbReference>
<dbReference type="Proteomes" id="UP000325315">
    <property type="component" value="Unassembled WGS sequence"/>
</dbReference>
<dbReference type="InterPro" id="IPR013103">
    <property type="entry name" value="RVT_2"/>
</dbReference>
<dbReference type="OrthoDB" id="992938at2759"/>
<evidence type="ECO:0000313" key="3">
    <source>
        <dbReference type="Proteomes" id="UP000325315"/>
    </source>
</evidence>
<organism evidence="2 3">
    <name type="scientific">Gossypium australe</name>
    <dbReference type="NCBI Taxonomy" id="47621"/>
    <lineage>
        <taxon>Eukaryota</taxon>
        <taxon>Viridiplantae</taxon>
        <taxon>Streptophyta</taxon>
        <taxon>Embryophyta</taxon>
        <taxon>Tracheophyta</taxon>
        <taxon>Spermatophyta</taxon>
        <taxon>Magnoliopsida</taxon>
        <taxon>eudicotyledons</taxon>
        <taxon>Gunneridae</taxon>
        <taxon>Pentapetalae</taxon>
        <taxon>rosids</taxon>
        <taxon>malvids</taxon>
        <taxon>Malvales</taxon>
        <taxon>Malvaceae</taxon>
        <taxon>Malvoideae</taxon>
        <taxon>Gossypium</taxon>
    </lineage>
</organism>
<feature type="domain" description="Reverse transcriptase Ty1/copia-type" evidence="1">
    <location>
        <begin position="1"/>
        <end position="160"/>
    </location>
</feature>
<dbReference type="PANTHER" id="PTHR11439:SF503">
    <property type="entry name" value="CYSTEINE-RICH RLK (RECEPTOR-LIKE PROTEIN KINASE) 8"/>
    <property type="match status" value="1"/>
</dbReference>
<comment type="caution">
    <text evidence="2">The sequence shown here is derived from an EMBL/GenBank/DDBJ whole genome shotgun (WGS) entry which is preliminary data.</text>
</comment>
<gene>
    <name evidence="2" type="ORF">EPI10_031754</name>
</gene>
<proteinExistence type="predicted"/>
<dbReference type="AlphaFoldDB" id="A0A5B6X2G3"/>
<sequence>MDVKSAFLNRFLKEEIYVEQPQEFTIPGCEAKVYKLYRALYGLKQAPKAWYERIDSHLTEMGFERTISEPTLYVKKIGNETLLIISLYVDDLLVIGSNNKLVIVFKDQIQEKFEMSDLGQMTYFLSLEVNQAHNAVFINQKGFAIKILRRYSMKNCKPVKLLGYSDNDWVGSSKDMKSTLGYFFTLGSLVVNQAIWLRKLLNDLNLKQEEATKIKCDNQSAVAIAKNLVFHGRTKHFKIKYHFVKEVEQAKEVTLVHYSSQDQLADILTKPLGKMRFEKLCYDIGVPSMENEEDMNFKAQLRIEVQAAYKRALLRFHRDRESKTDIRRQDETEENFKPISRMKGKFLVIS</sequence>